<gene>
    <name evidence="2" type="ORF">ACJMK2_011180</name>
</gene>
<dbReference type="InterPro" id="IPR036058">
    <property type="entry name" value="Kazal_dom_sf"/>
</dbReference>
<accession>A0ABD3V422</accession>
<dbReference type="AlphaFoldDB" id="A0ABD3V422"/>
<reference evidence="2 3" key="1">
    <citation type="submission" date="2024-11" db="EMBL/GenBank/DDBJ databases">
        <title>Chromosome-level genome assembly of the freshwater bivalve Anodonta woodiana.</title>
        <authorList>
            <person name="Chen X."/>
        </authorList>
    </citation>
    <scope>NUCLEOTIDE SEQUENCE [LARGE SCALE GENOMIC DNA]</scope>
    <source>
        <strain evidence="2">MN2024</strain>
        <tissue evidence="2">Gills</tissue>
    </source>
</reference>
<evidence type="ECO:0000313" key="3">
    <source>
        <dbReference type="Proteomes" id="UP001634394"/>
    </source>
</evidence>
<comment type="caution">
    <text evidence="2">The sequence shown here is derived from an EMBL/GenBank/DDBJ whole genome shotgun (WGS) entry which is preliminary data.</text>
</comment>
<dbReference type="Gene3D" id="3.30.60.30">
    <property type="match status" value="1"/>
</dbReference>
<organism evidence="2 3">
    <name type="scientific">Sinanodonta woodiana</name>
    <name type="common">Chinese pond mussel</name>
    <name type="synonym">Anodonta woodiana</name>
    <dbReference type="NCBI Taxonomy" id="1069815"/>
    <lineage>
        <taxon>Eukaryota</taxon>
        <taxon>Metazoa</taxon>
        <taxon>Spiralia</taxon>
        <taxon>Lophotrochozoa</taxon>
        <taxon>Mollusca</taxon>
        <taxon>Bivalvia</taxon>
        <taxon>Autobranchia</taxon>
        <taxon>Heteroconchia</taxon>
        <taxon>Palaeoheterodonta</taxon>
        <taxon>Unionida</taxon>
        <taxon>Unionoidea</taxon>
        <taxon>Unionidae</taxon>
        <taxon>Unioninae</taxon>
        <taxon>Sinanodonta</taxon>
    </lineage>
</organism>
<dbReference type="SMART" id="SM00280">
    <property type="entry name" value="KAZAL"/>
    <property type="match status" value="1"/>
</dbReference>
<dbReference type="PROSITE" id="PS51465">
    <property type="entry name" value="KAZAL_2"/>
    <property type="match status" value="1"/>
</dbReference>
<keyword evidence="3" id="KW-1185">Reference proteome</keyword>
<dbReference type="EMBL" id="JBJQND010000013">
    <property type="protein sequence ID" value="KAL3856416.1"/>
    <property type="molecule type" value="Genomic_DNA"/>
</dbReference>
<dbReference type="CDD" id="cd00104">
    <property type="entry name" value="KAZAL_FS"/>
    <property type="match status" value="1"/>
</dbReference>
<sequence>MCSPPSTQKTRTSGDDSGLHLILSVICSDIARVDCSISSNTTAYCASDHNTYQNICFFEKARCTNEKLHLEHQGRCTE</sequence>
<dbReference type="SUPFAM" id="SSF100895">
    <property type="entry name" value="Kazal-type serine protease inhibitors"/>
    <property type="match status" value="1"/>
</dbReference>
<proteinExistence type="predicted"/>
<dbReference type="Proteomes" id="UP001634394">
    <property type="component" value="Unassembled WGS sequence"/>
</dbReference>
<dbReference type="Pfam" id="PF00050">
    <property type="entry name" value="Kazal_1"/>
    <property type="match status" value="1"/>
</dbReference>
<evidence type="ECO:0000259" key="1">
    <source>
        <dbReference type="PROSITE" id="PS51465"/>
    </source>
</evidence>
<feature type="domain" description="Kazal-like" evidence="1">
    <location>
        <begin position="21"/>
        <end position="78"/>
    </location>
</feature>
<name>A0ABD3V422_SINWO</name>
<dbReference type="InterPro" id="IPR002350">
    <property type="entry name" value="Kazal_dom"/>
</dbReference>
<evidence type="ECO:0000313" key="2">
    <source>
        <dbReference type="EMBL" id="KAL3856416.1"/>
    </source>
</evidence>
<protein>
    <recommendedName>
        <fullName evidence="1">Kazal-like domain-containing protein</fullName>
    </recommendedName>
</protein>